<accession>A0A0C9ZS55</accession>
<gene>
    <name evidence="2" type="ORF">PISMIDRAFT_673135</name>
</gene>
<reference evidence="3" key="2">
    <citation type="submission" date="2015-01" db="EMBL/GenBank/DDBJ databases">
        <title>Evolutionary Origins and Diversification of the Mycorrhizal Mutualists.</title>
        <authorList>
            <consortium name="DOE Joint Genome Institute"/>
            <consortium name="Mycorrhizal Genomics Consortium"/>
            <person name="Kohler A."/>
            <person name="Kuo A."/>
            <person name="Nagy L.G."/>
            <person name="Floudas D."/>
            <person name="Copeland A."/>
            <person name="Barry K.W."/>
            <person name="Cichocki N."/>
            <person name="Veneault-Fourrey C."/>
            <person name="LaButti K."/>
            <person name="Lindquist E.A."/>
            <person name="Lipzen A."/>
            <person name="Lundell T."/>
            <person name="Morin E."/>
            <person name="Murat C."/>
            <person name="Riley R."/>
            <person name="Ohm R."/>
            <person name="Sun H."/>
            <person name="Tunlid A."/>
            <person name="Henrissat B."/>
            <person name="Grigoriev I.V."/>
            <person name="Hibbett D.S."/>
            <person name="Martin F."/>
        </authorList>
    </citation>
    <scope>NUCLEOTIDE SEQUENCE [LARGE SCALE GENOMIC DNA]</scope>
    <source>
        <strain evidence="3">441</strain>
    </source>
</reference>
<feature type="compositionally biased region" description="Low complexity" evidence="1">
    <location>
        <begin position="265"/>
        <end position="276"/>
    </location>
</feature>
<feature type="compositionally biased region" description="Basic and acidic residues" evidence="1">
    <location>
        <begin position="306"/>
        <end position="319"/>
    </location>
</feature>
<evidence type="ECO:0000256" key="1">
    <source>
        <dbReference type="SAM" id="MobiDB-lite"/>
    </source>
</evidence>
<feature type="compositionally biased region" description="Basic and acidic residues" evidence="1">
    <location>
        <begin position="251"/>
        <end position="262"/>
    </location>
</feature>
<dbReference type="Pfam" id="PF15496">
    <property type="entry name" value="DUF4646"/>
    <property type="match status" value="1"/>
</dbReference>
<dbReference type="Proteomes" id="UP000054018">
    <property type="component" value="Unassembled WGS sequence"/>
</dbReference>
<protein>
    <submittedName>
        <fullName evidence="2">Uncharacterized protein</fullName>
    </submittedName>
</protein>
<dbReference type="InterPro" id="IPR028018">
    <property type="entry name" value="DUF4646"/>
</dbReference>
<evidence type="ECO:0000313" key="3">
    <source>
        <dbReference type="Proteomes" id="UP000054018"/>
    </source>
</evidence>
<dbReference type="OrthoDB" id="5314275at2759"/>
<feature type="compositionally biased region" description="Polar residues" evidence="1">
    <location>
        <begin position="95"/>
        <end position="105"/>
    </location>
</feature>
<name>A0A0C9ZS55_9AGAM</name>
<dbReference type="HOGENOM" id="CLU_048146_2_0_1"/>
<feature type="region of interest" description="Disordered" evidence="1">
    <location>
        <begin position="236"/>
        <end position="337"/>
    </location>
</feature>
<evidence type="ECO:0000313" key="2">
    <source>
        <dbReference type="EMBL" id="KIK28884.1"/>
    </source>
</evidence>
<keyword evidence="3" id="KW-1185">Reference proteome</keyword>
<feature type="region of interest" description="Disordered" evidence="1">
    <location>
        <begin position="1"/>
        <end position="110"/>
    </location>
</feature>
<dbReference type="STRING" id="765257.A0A0C9ZS55"/>
<sequence length="344" mass="38181">MSEKHSNNPYYQQSDAPSRQAEYSAPSQGSYPAPSGPPPEYLQLPSGYPPQGYAPYPHETSQSSAYNPAPLPSTHLDRAPSPNGRGGGLSLASFFGNQGPPSSWQRPAPSNFPYSQFPPMCLISNGKDLAKGFPELPPPCQLAPHPFATHDVTEEDWKRFLADVKKGASLSGAQRIKSNVIPLVAGLSFVGGLFMTHAIEQRMKSKNRTAAGDVVDHWNHYFFGPRRMEVVLSQGTERLSGREGPAPLADPRQRRMANDLRHRSSSSSYSSSSSDSGDGRHHHGGNAHGHGHNDFRDLRRARKAERRAAKDERREERRARRDQRRNRKARGEHLEPYQLLIQPV</sequence>
<proteinExistence type="predicted"/>
<reference evidence="2 3" key="1">
    <citation type="submission" date="2014-04" db="EMBL/GenBank/DDBJ databases">
        <authorList>
            <consortium name="DOE Joint Genome Institute"/>
            <person name="Kuo A."/>
            <person name="Kohler A."/>
            <person name="Costa M.D."/>
            <person name="Nagy L.G."/>
            <person name="Floudas D."/>
            <person name="Copeland A."/>
            <person name="Barry K.W."/>
            <person name="Cichocki N."/>
            <person name="Veneault-Fourrey C."/>
            <person name="LaButti K."/>
            <person name="Lindquist E.A."/>
            <person name="Lipzen A."/>
            <person name="Lundell T."/>
            <person name="Morin E."/>
            <person name="Murat C."/>
            <person name="Sun H."/>
            <person name="Tunlid A."/>
            <person name="Henrissat B."/>
            <person name="Grigoriev I.V."/>
            <person name="Hibbett D.S."/>
            <person name="Martin F."/>
            <person name="Nordberg H.P."/>
            <person name="Cantor M.N."/>
            <person name="Hua S.X."/>
        </authorList>
    </citation>
    <scope>NUCLEOTIDE SEQUENCE [LARGE SCALE GENOMIC DNA]</scope>
    <source>
        <strain evidence="2 3">441</strain>
    </source>
</reference>
<feature type="compositionally biased region" description="Polar residues" evidence="1">
    <location>
        <begin position="7"/>
        <end position="17"/>
    </location>
</feature>
<organism evidence="2 3">
    <name type="scientific">Pisolithus microcarpus 441</name>
    <dbReference type="NCBI Taxonomy" id="765257"/>
    <lineage>
        <taxon>Eukaryota</taxon>
        <taxon>Fungi</taxon>
        <taxon>Dikarya</taxon>
        <taxon>Basidiomycota</taxon>
        <taxon>Agaricomycotina</taxon>
        <taxon>Agaricomycetes</taxon>
        <taxon>Agaricomycetidae</taxon>
        <taxon>Boletales</taxon>
        <taxon>Sclerodermatineae</taxon>
        <taxon>Pisolithaceae</taxon>
        <taxon>Pisolithus</taxon>
    </lineage>
</organism>
<dbReference type="AlphaFoldDB" id="A0A0C9ZS55"/>
<dbReference type="EMBL" id="KN833691">
    <property type="protein sequence ID" value="KIK28884.1"/>
    <property type="molecule type" value="Genomic_DNA"/>
</dbReference>